<dbReference type="AlphaFoldDB" id="A0AAV3QQ49"/>
<comment type="caution">
    <text evidence="2">The sequence shown here is derived from an EMBL/GenBank/DDBJ whole genome shotgun (WGS) entry which is preliminary data.</text>
</comment>
<feature type="compositionally biased region" description="Basic and acidic residues" evidence="1">
    <location>
        <begin position="67"/>
        <end position="80"/>
    </location>
</feature>
<evidence type="ECO:0000313" key="3">
    <source>
        <dbReference type="Proteomes" id="UP001454036"/>
    </source>
</evidence>
<feature type="region of interest" description="Disordered" evidence="1">
    <location>
        <begin position="1"/>
        <end position="96"/>
    </location>
</feature>
<reference evidence="2 3" key="1">
    <citation type="submission" date="2024-01" db="EMBL/GenBank/DDBJ databases">
        <title>The complete chloroplast genome sequence of Lithospermum erythrorhizon: insights into the phylogenetic relationship among Boraginaceae species and the maternal lineages of purple gromwells.</title>
        <authorList>
            <person name="Okada T."/>
            <person name="Watanabe K."/>
        </authorList>
    </citation>
    <scope>NUCLEOTIDE SEQUENCE [LARGE SCALE GENOMIC DNA]</scope>
</reference>
<dbReference type="EMBL" id="BAABME010005639">
    <property type="protein sequence ID" value="GAA0166192.1"/>
    <property type="molecule type" value="Genomic_DNA"/>
</dbReference>
<proteinExistence type="predicted"/>
<keyword evidence="3" id="KW-1185">Reference proteome</keyword>
<organism evidence="2 3">
    <name type="scientific">Lithospermum erythrorhizon</name>
    <name type="common">Purple gromwell</name>
    <name type="synonym">Lithospermum officinale var. erythrorhizon</name>
    <dbReference type="NCBI Taxonomy" id="34254"/>
    <lineage>
        <taxon>Eukaryota</taxon>
        <taxon>Viridiplantae</taxon>
        <taxon>Streptophyta</taxon>
        <taxon>Embryophyta</taxon>
        <taxon>Tracheophyta</taxon>
        <taxon>Spermatophyta</taxon>
        <taxon>Magnoliopsida</taxon>
        <taxon>eudicotyledons</taxon>
        <taxon>Gunneridae</taxon>
        <taxon>Pentapetalae</taxon>
        <taxon>asterids</taxon>
        <taxon>lamiids</taxon>
        <taxon>Boraginales</taxon>
        <taxon>Boraginaceae</taxon>
        <taxon>Boraginoideae</taxon>
        <taxon>Lithospermeae</taxon>
        <taxon>Lithospermum</taxon>
    </lineage>
</organism>
<evidence type="ECO:0000313" key="2">
    <source>
        <dbReference type="EMBL" id="GAA0166192.1"/>
    </source>
</evidence>
<sequence>MSVHESSHHPHQHLLSNGQPRNQYPEDIEAEIQRRVNEQFNKERERTMHSSRQTNRQEWDDTAESSEAVRRTRDNHERRSNAPAEPSQVPASHVDPATIRLQQELADIKEMMKVFMPAVTQKRECKTKMPFTDRLDGIPLPQGFTLQKIYPV</sequence>
<dbReference type="Proteomes" id="UP001454036">
    <property type="component" value="Unassembled WGS sequence"/>
</dbReference>
<name>A0AAV3QQ49_LITER</name>
<evidence type="ECO:0000256" key="1">
    <source>
        <dbReference type="SAM" id="MobiDB-lite"/>
    </source>
</evidence>
<accession>A0AAV3QQ49</accession>
<feature type="compositionally biased region" description="Basic and acidic residues" evidence="1">
    <location>
        <begin position="31"/>
        <end position="48"/>
    </location>
</feature>
<protein>
    <submittedName>
        <fullName evidence="2">Uncharacterized protein</fullName>
    </submittedName>
</protein>
<gene>
    <name evidence="2" type="ORF">LIER_21406</name>
</gene>